<dbReference type="PANTHER" id="PTHR30346:SF0">
    <property type="entry name" value="HCA OPERON TRANSCRIPTIONAL ACTIVATOR HCAR"/>
    <property type="match status" value="1"/>
</dbReference>
<organism evidence="6 7">
    <name type="scientific">Bdellovibrio bacteriovorus</name>
    <dbReference type="NCBI Taxonomy" id="959"/>
    <lineage>
        <taxon>Bacteria</taxon>
        <taxon>Pseudomonadati</taxon>
        <taxon>Bdellovibrionota</taxon>
        <taxon>Bdellovibrionia</taxon>
        <taxon>Bdellovibrionales</taxon>
        <taxon>Pseudobdellovibrionaceae</taxon>
        <taxon>Bdellovibrio</taxon>
    </lineage>
</organism>
<dbReference type="InterPro" id="IPR005119">
    <property type="entry name" value="LysR_subst-bd"/>
</dbReference>
<gene>
    <name evidence="6" type="ORF">AZI85_01485</name>
</gene>
<name>A0A150WVT8_BDEBC</name>
<dbReference type="InterPro" id="IPR036388">
    <property type="entry name" value="WH-like_DNA-bd_sf"/>
</dbReference>
<proteinExistence type="inferred from homology"/>
<dbReference type="GO" id="GO:0003700">
    <property type="term" value="F:DNA-binding transcription factor activity"/>
    <property type="evidence" value="ECO:0007669"/>
    <property type="project" value="InterPro"/>
</dbReference>
<dbReference type="SUPFAM" id="SSF46785">
    <property type="entry name" value="Winged helix' DNA-binding domain"/>
    <property type="match status" value="1"/>
</dbReference>
<evidence type="ECO:0000313" key="7">
    <source>
        <dbReference type="Proteomes" id="UP000075391"/>
    </source>
</evidence>
<dbReference type="InterPro" id="IPR000847">
    <property type="entry name" value="LysR_HTH_N"/>
</dbReference>
<evidence type="ECO:0000256" key="2">
    <source>
        <dbReference type="ARBA" id="ARBA00023015"/>
    </source>
</evidence>
<dbReference type="OrthoDB" id="5292387at2"/>
<keyword evidence="4" id="KW-0804">Transcription</keyword>
<dbReference type="AlphaFoldDB" id="A0A150WVT8"/>
<dbReference type="PRINTS" id="PR00039">
    <property type="entry name" value="HTHLYSR"/>
</dbReference>
<dbReference type="GO" id="GO:0032993">
    <property type="term" value="C:protein-DNA complex"/>
    <property type="evidence" value="ECO:0007669"/>
    <property type="project" value="TreeGrafter"/>
</dbReference>
<evidence type="ECO:0000256" key="1">
    <source>
        <dbReference type="ARBA" id="ARBA00009437"/>
    </source>
</evidence>
<sequence>MDLSKLKAFVVVAEELNFRKSAEILGMSQPPLTRLIASLEEELGTSLFERTTRHVKLTGAGVFLLKEGKEILNRAQGLESEIRALGKMKAGKISIAFSSTGFLANLPKIIREFQDRFPKIKIELQQETRSAIVKGLKSGRFDAGFLEGSLKEENFQFHPVQDENLGVLLPKNHPLSRRKEIEFKELKDETIILHPKKDNKDFYETISYLFVQAGIKPLTYVKKDHESCPLLVATGKGVSLTIAATQNFAPTETRFVPIKKLYLPVSVFWENENTNASLKTFLSFVVENHALSNGKPECLMDVMRL</sequence>
<evidence type="ECO:0000256" key="4">
    <source>
        <dbReference type="ARBA" id="ARBA00023163"/>
    </source>
</evidence>
<dbReference type="RefSeq" id="WP_063242409.1">
    <property type="nucleotide sequence ID" value="NZ_LUKF01000001.1"/>
</dbReference>
<keyword evidence="2" id="KW-0805">Transcription regulation</keyword>
<keyword evidence="3" id="KW-0238">DNA-binding</keyword>
<evidence type="ECO:0000256" key="3">
    <source>
        <dbReference type="ARBA" id="ARBA00023125"/>
    </source>
</evidence>
<accession>A0A150WVT8</accession>
<dbReference type="Pfam" id="PF00126">
    <property type="entry name" value="HTH_1"/>
    <property type="match status" value="1"/>
</dbReference>
<comment type="caution">
    <text evidence="6">The sequence shown here is derived from an EMBL/GenBank/DDBJ whole genome shotgun (WGS) entry which is preliminary data.</text>
</comment>
<dbReference type="Pfam" id="PF03466">
    <property type="entry name" value="LysR_substrate"/>
    <property type="match status" value="1"/>
</dbReference>
<dbReference type="Gene3D" id="3.40.190.10">
    <property type="entry name" value="Periplasmic binding protein-like II"/>
    <property type="match status" value="2"/>
</dbReference>
<dbReference type="CDD" id="cd08414">
    <property type="entry name" value="PBP2_LTTR_aromatics_like"/>
    <property type="match status" value="1"/>
</dbReference>
<comment type="similarity">
    <text evidence="1">Belongs to the LysR transcriptional regulatory family.</text>
</comment>
<dbReference type="GO" id="GO:0003677">
    <property type="term" value="F:DNA binding"/>
    <property type="evidence" value="ECO:0007669"/>
    <property type="project" value="UniProtKB-KW"/>
</dbReference>
<dbReference type="Gene3D" id="1.10.10.10">
    <property type="entry name" value="Winged helix-like DNA-binding domain superfamily/Winged helix DNA-binding domain"/>
    <property type="match status" value="1"/>
</dbReference>
<dbReference type="FunFam" id="1.10.10.10:FF:000001">
    <property type="entry name" value="LysR family transcriptional regulator"/>
    <property type="match status" value="1"/>
</dbReference>
<dbReference type="EMBL" id="LUKF01000001">
    <property type="protein sequence ID" value="KYG70635.1"/>
    <property type="molecule type" value="Genomic_DNA"/>
</dbReference>
<dbReference type="PROSITE" id="PS50931">
    <property type="entry name" value="HTH_LYSR"/>
    <property type="match status" value="1"/>
</dbReference>
<evidence type="ECO:0000313" key="6">
    <source>
        <dbReference type="EMBL" id="KYG70635.1"/>
    </source>
</evidence>
<dbReference type="InterPro" id="IPR036390">
    <property type="entry name" value="WH_DNA-bd_sf"/>
</dbReference>
<protein>
    <submittedName>
        <fullName evidence="6">LysR family transcriptional regulator</fullName>
    </submittedName>
</protein>
<dbReference type="SUPFAM" id="SSF53850">
    <property type="entry name" value="Periplasmic binding protein-like II"/>
    <property type="match status" value="1"/>
</dbReference>
<dbReference type="Proteomes" id="UP000075391">
    <property type="component" value="Unassembled WGS sequence"/>
</dbReference>
<dbReference type="PANTHER" id="PTHR30346">
    <property type="entry name" value="TRANSCRIPTIONAL DUAL REGULATOR HCAR-RELATED"/>
    <property type="match status" value="1"/>
</dbReference>
<feature type="domain" description="HTH lysR-type" evidence="5">
    <location>
        <begin position="1"/>
        <end position="58"/>
    </location>
</feature>
<evidence type="ECO:0000259" key="5">
    <source>
        <dbReference type="PROSITE" id="PS50931"/>
    </source>
</evidence>
<reference evidence="6 7" key="1">
    <citation type="submission" date="2016-03" db="EMBL/GenBank/DDBJ databases">
        <authorList>
            <person name="Ploux O."/>
        </authorList>
    </citation>
    <scope>NUCLEOTIDE SEQUENCE [LARGE SCALE GENOMIC DNA]</scope>
    <source>
        <strain evidence="6 7">BER2</strain>
    </source>
</reference>